<dbReference type="AlphaFoldDB" id="A0A0F9A1L2"/>
<evidence type="ECO:0000313" key="1">
    <source>
        <dbReference type="EMBL" id="KKL01948.1"/>
    </source>
</evidence>
<feature type="non-terminal residue" evidence="1">
    <location>
        <position position="1"/>
    </location>
</feature>
<gene>
    <name evidence="1" type="ORF">LCGC14_2626720</name>
</gene>
<reference evidence="1" key="1">
    <citation type="journal article" date="2015" name="Nature">
        <title>Complex archaea that bridge the gap between prokaryotes and eukaryotes.</title>
        <authorList>
            <person name="Spang A."/>
            <person name="Saw J.H."/>
            <person name="Jorgensen S.L."/>
            <person name="Zaremba-Niedzwiedzka K."/>
            <person name="Martijn J."/>
            <person name="Lind A.E."/>
            <person name="van Eijk R."/>
            <person name="Schleper C."/>
            <person name="Guy L."/>
            <person name="Ettema T.J."/>
        </authorList>
    </citation>
    <scope>NUCLEOTIDE SEQUENCE</scope>
</reference>
<dbReference type="InterPro" id="IPR045750">
    <property type="entry name" value="DUF6178"/>
</dbReference>
<sequence>MEDIKWTRGVLDQIIYFDNLLSLMEIKLDSVFSYSLLSYKNLVLTLWAKDHLEIGRISNRSDLFRPMSFSEVKNFFENLWIGEKKPHKIKMSMKKAFLDWLSDKTGLIDYEITDRLGRTFENIFDEIENEYGEVSKKEMDPRYIQLFLIEEREINRRF</sequence>
<name>A0A0F9A1L2_9ZZZZ</name>
<organism evidence="1">
    <name type="scientific">marine sediment metagenome</name>
    <dbReference type="NCBI Taxonomy" id="412755"/>
    <lineage>
        <taxon>unclassified sequences</taxon>
        <taxon>metagenomes</taxon>
        <taxon>ecological metagenomes</taxon>
    </lineage>
</organism>
<accession>A0A0F9A1L2</accession>
<dbReference type="EMBL" id="LAZR01044955">
    <property type="protein sequence ID" value="KKL01948.1"/>
    <property type="molecule type" value="Genomic_DNA"/>
</dbReference>
<dbReference type="Pfam" id="PF19676">
    <property type="entry name" value="DUF6178"/>
    <property type="match status" value="1"/>
</dbReference>
<comment type="caution">
    <text evidence="1">The sequence shown here is derived from an EMBL/GenBank/DDBJ whole genome shotgun (WGS) entry which is preliminary data.</text>
</comment>
<protein>
    <submittedName>
        <fullName evidence="1">Uncharacterized protein</fullName>
    </submittedName>
</protein>
<proteinExistence type="predicted"/>